<dbReference type="EMBL" id="BTRK01000002">
    <property type="protein sequence ID" value="GMR36643.1"/>
    <property type="molecule type" value="Genomic_DNA"/>
</dbReference>
<keyword evidence="1" id="KW-0472">Membrane</keyword>
<keyword evidence="3" id="KW-1185">Reference proteome</keyword>
<evidence type="ECO:0000256" key="1">
    <source>
        <dbReference type="SAM" id="Phobius"/>
    </source>
</evidence>
<gene>
    <name evidence="2" type="ORF">PMAYCL1PPCAC_06838</name>
</gene>
<accession>A0AAN4ZDR5</accession>
<feature type="transmembrane region" description="Helical" evidence="1">
    <location>
        <begin position="63"/>
        <end position="85"/>
    </location>
</feature>
<evidence type="ECO:0000313" key="2">
    <source>
        <dbReference type="EMBL" id="GMR36643.1"/>
    </source>
</evidence>
<organism evidence="2 3">
    <name type="scientific">Pristionchus mayeri</name>
    <dbReference type="NCBI Taxonomy" id="1317129"/>
    <lineage>
        <taxon>Eukaryota</taxon>
        <taxon>Metazoa</taxon>
        <taxon>Ecdysozoa</taxon>
        <taxon>Nematoda</taxon>
        <taxon>Chromadorea</taxon>
        <taxon>Rhabditida</taxon>
        <taxon>Rhabditina</taxon>
        <taxon>Diplogasteromorpha</taxon>
        <taxon>Diplogasteroidea</taxon>
        <taxon>Neodiplogasteridae</taxon>
        <taxon>Pristionchus</taxon>
    </lineage>
</organism>
<feature type="transmembrane region" description="Helical" evidence="1">
    <location>
        <begin position="256"/>
        <end position="275"/>
    </location>
</feature>
<protein>
    <submittedName>
        <fullName evidence="2">Uncharacterized protein</fullName>
    </submittedName>
</protein>
<feature type="non-terminal residue" evidence="2">
    <location>
        <position position="1"/>
    </location>
</feature>
<evidence type="ECO:0000313" key="3">
    <source>
        <dbReference type="Proteomes" id="UP001328107"/>
    </source>
</evidence>
<reference evidence="3" key="1">
    <citation type="submission" date="2022-10" db="EMBL/GenBank/DDBJ databases">
        <title>Genome assembly of Pristionchus species.</title>
        <authorList>
            <person name="Yoshida K."/>
            <person name="Sommer R.J."/>
        </authorList>
    </citation>
    <scope>NUCLEOTIDE SEQUENCE [LARGE SCALE GENOMIC DNA]</scope>
    <source>
        <strain evidence="3">RS5460</strain>
    </source>
</reference>
<proteinExistence type="predicted"/>
<dbReference type="Proteomes" id="UP001328107">
    <property type="component" value="Unassembled WGS sequence"/>
</dbReference>
<feature type="transmembrane region" description="Helical" evidence="1">
    <location>
        <begin position="176"/>
        <end position="198"/>
    </location>
</feature>
<keyword evidence="1" id="KW-1133">Transmembrane helix</keyword>
<dbReference type="AlphaFoldDB" id="A0AAN4ZDR5"/>
<feature type="transmembrane region" description="Helical" evidence="1">
    <location>
        <begin position="133"/>
        <end position="155"/>
    </location>
</feature>
<comment type="caution">
    <text evidence="2">The sequence shown here is derived from an EMBL/GenBank/DDBJ whole genome shotgun (WGS) entry which is preliminary data.</text>
</comment>
<keyword evidence="1" id="KW-0812">Transmembrane</keyword>
<name>A0AAN4ZDR5_9BILA</name>
<sequence length="299" mass="34471">VMLISRERGKRERGRFQFVVSLPSASLSPFNTCTIGVSLGGNSWSDDRMGLSSSFLRRSLPPYYKYAVFLLCGFDLVFSCLVLAISEAYYKAANAVFPIAYALFNDTVTKGKANFTWNDSMMDSLDLYAHKMMVLWVCCTVCVLFSMVLIIPQFFDFNDTRGNPSHLCIVRQRLGWILFVLQLIIDVILGVAIVWAWIGCRQTVRMFHQLFNESEVEEAYVTKMEKTLDCWTDEDKEVKPDQICWNVINRSVIRGWWMDAILLTFFLGHLLLLSLTPLFNRQLIKPEDDDVYKEDLIPE</sequence>